<dbReference type="CDD" id="cd17620">
    <property type="entry name" value="REC_OmpR_KdpE-like"/>
    <property type="match status" value="1"/>
</dbReference>
<keyword evidence="1 3" id="KW-0238">DNA-binding</keyword>
<evidence type="ECO:0000259" key="5">
    <source>
        <dbReference type="PROSITE" id="PS51755"/>
    </source>
</evidence>
<dbReference type="Gene3D" id="6.10.250.690">
    <property type="match status" value="1"/>
</dbReference>
<comment type="caution">
    <text evidence="6">The sequence shown here is derived from an EMBL/GenBank/DDBJ whole genome shotgun (WGS) entry which is preliminary data.</text>
</comment>
<feature type="domain" description="OmpR/PhoB-type" evidence="5">
    <location>
        <begin position="127"/>
        <end position="226"/>
    </location>
</feature>
<feature type="modified residue" description="4-aspartylphosphate" evidence="2">
    <location>
        <position position="53"/>
    </location>
</feature>
<dbReference type="InterPro" id="IPR036388">
    <property type="entry name" value="WH-like_DNA-bd_sf"/>
</dbReference>
<feature type="DNA-binding region" description="OmpR/PhoB-type" evidence="3">
    <location>
        <begin position="127"/>
        <end position="226"/>
    </location>
</feature>
<dbReference type="RefSeq" id="WP_183412065.1">
    <property type="nucleotide sequence ID" value="NZ_JACHYB010000001.1"/>
</dbReference>
<dbReference type="GO" id="GO:0000976">
    <property type="term" value="F:transcription cis-regulatory region binding"/>
    <property type="evidence" value="ECO:0007669"/>
    <property type="project" value="TreeGrafter"/>
</dbReference>
<feature type="domain" description="Response regulatory" evidence="4">
    <location>
        <begin position="4"/>
        <end position="117"/>
    </location>
</feature>
<dbReference type="PROSITE" id="PS51755">
    <property type="entry name" value="OMPR_PHOB"/>
    <property type="match status" value="1"/>
</dbReference>
<dbReference type="Gene3D" id="1.10.10.10">
    <property type="entry name" value="Winged helix-like DNA-binding domain superfamily/Winged helix DNA-binding domain"/>
    <property type="match status" value="1"/>
</dbReference>
<evidence type="ECO:0000313" key="7">
    <source>
        <dbReference type="Proteomes" id="UP000544222"/>
    </source>
</evidence>
<evidence type="ECO:0000313" key="6">
    <source>
        <dbReference type="EMBL" id="MBB3186125.1"/>
    </source>
</evidence>
<evidence type="ECO:0000256" key="1">
    <source>
        <dbReference type="ARBA" id="ARBA00023125"/>
    </source>
</evidence>
<dbReference type="AlphaFoldDB" id="A0A7W5H0W6"/>
<dbReference type="InterPro" id="IPR001867">
    <property type="entry name" value="OmpR/PhoB-type_DNA-bd"/>
</dbReference>
<dbReference type="Pfam" id="PF00486">
    <property type="entry name" value="Trans_reg_C"/>
    <property type="match status" value="1"/>
</dbReference>
<dbReference type="PANTHER" id="PTHR48111">
    <property type="entry name" value="REGULATOR OF RPOS"/>
    <property type="match status" value="1"/>
</dbReference>
<dbReference type="Proteomes" id="UP000544222">
    <property type="component" value="Unassembled WGS sequence"/>
</dbReference>
<evidence type="ECO:0000259" key="4">
    <source>
        <dbReference type="PROSITE" id="PS50110"/>
    </source>
</evidence>
<keyword evidence="7" id="KW-1185">Reference proteome</keyword>
<reference evidence="6 7" key="1">
    <citation type="submission" date="2020-08" db="EMBL/GenBank/DDBJ databases">
        <title>Genomic Encyclopedia of Type Strains, Phase IV (KMG-IV): sequencing the most valuable type-strain genomes for metagenomic binning, comparative biology and taxonomic classification.</title>
        <authorList>
            <person name="Goeker M."/>
        </authorList>
    </citation>
    <scope>NUCLEOTIDE SEQUENCE [LARGE SCALE GENOMIC DNA]</scope>
    <source>
        <strain evidence="6 7">DSM 27471</strain>
    </source>
</reference>
<dbReference type="InterPro" id="IPR039420">
    <property type="entry name" value="WalR-like"/>
</dbReference>
<proteinExistence type="predicted"/>
<dbReference type="GO" id="GO:0005829">
    <property type="term" value="C:cytosol"/>
    <property type="evidence" value="ECO:0007669"/>
    <property type="project" value="TreeGrafter"/>
</dbReference>
<sequence length="226" mass="25514">MEDTILVIDDEIAIRRLLEITLKANGYNTIEAATGKDGLYFAASHNPKLILLDLGLPDEDGQIVLQKLREWYTSPVIILSVRSSEEEIIRALDNGANDYLTKPFRTGELSARVRSSLRLSSQNNANQQVIVVGKIEVDLIHHTVRKNGEFLHLTSTEFSLLSLMAKNAGKVLTHSFILKEIWGYSYLEQTQYLRVFVAQLRKKIEDDPSSPSYVITESGIGYRFSE</sequence>
<organism evidence="6 7">
    <name type="scientific">Microbacter margulisiae</name>
    <dbReference type="NCBI Taxonomy" id="1350067"/>
    <lineage>
        <taxon>Bacteria</taxon>
        <taxon>Pseudomonadati</taxon>
        <taxon>Bacteroidota</taxon>
        <taxon>Bacteroidia</taxon>
        <taxon>Bacteroidales</taxon>
        <taxon>Porphyromonadaceae</taxon>
        <taxon>Microbacter</taxon>
    </lineage>
</organism>
<keyword evidence="2" id="KW-0597">Phosphoprotein</keyword>
<dbReference type="InterPro" id="IPR011006">
    <property type="entry name" value="CheY-like_superfamily"/>
</dbReference>
<dbReference type="CDD" id="cd00383">
    <property type="entry name" value="trans_reg_C"/>
    <property type="match status" value="1"/>
</dbReference>
<protein>
    <submittedName>
        <fullName evidence="6">Two-component system KDP operon response regulator KdpE</fullName>
    </submittedName>
</protein>
<dbReference type="GO" id="GO:0006355">
    <property type="term" value="P:regulation of DNA-templated transcription"/>
    <property type="evidence" value="ECO:0007669"/>
    <property type="project" value="InterPro"/>
</dbReference>
<evidence type="ECO:0000256" key="2">
    <source>
        <dbReference type="PROSITE-ProRule" id="PRU00169"/>
    </source>
</evidence>
<accession>A0A7W5H0W6</accession>
<evidence type="ECO:0000256" key="3">
    <source>
        <dbReference type="PROSITE-ProRule" id="PRU01091"/>
    </source>
</evidence>
<dbReference type="GO" id="GO:0000156">
    <property type="term" value="F:phosphorelay response regulator activity"/>
    <property type="evidence" value="ECO:0007669"/>
    <property type="project" value="TreeGrafter"/>
</dbReference>
<dbReference type="Gene3D" id="3.40.50.2300">
    <property type="match status" value="1"/>
</dbReference>
<dbReference type="EMBL" id="JACHYB010000001">
    <property type="protein sequence ID" value="MBB3186125.1"/>
    <property type="molecule type" value="Genomic_DNA"/>
</dbReference>
<dbReference type="SUPFAM" id="SSF52172">
    <property type="entry name" value="CheY-like"/>
    <property type="match status" value="1"/>
</dbReference>
<dbReference type="PROSITE" id="PS50110">
    <property type="entry name" value="RESPONSE_REGULATORY"/>
    <property type="match status" value="1"/>
</dbReference>
<name>A0A7W5H0W6_9PORP</name>
<dbReference type="SMART" id="SM00862">
    <property type="entry name" value="Trans_reg_C"/>
    <property type="match status" value="1"/>
</dbReference>
<dbReference type="Pfam" id="PF00072">
    <property type="entry name" value="Response_reg"/>
    <property type="match status" value="1"/>
</dbReference>
<dbReference type="PANTHER" id="PTHR48111:SF50">
    <property type="entry name" value="KDP OPERON TRANSCRIPTIONAL REGULATORY PROTEIN KDPE"/>
    <property type="match status" value="1"/>
</dbReference>
<dbReference type="InterPro" id="IPR001789">
    <property type="entry name" value="Sig_transdc_resp-reg_receiver"/>
</dbReference>
<gene>
    <name evidence="6" type="ORF">FHX64_000288</name>
</gene>
<dbReference type="GO" id="GO:0032993">
    <property type="term" value="C:protein-DNA complex"/>
    <property type="evidence" value="ECO:0007669"/>
    <property type="project" value="TreeGrafter"/>
</dbReference>
<dbReference type="SMART" id="SM00448">
    <property type="entry name" value="REC"/>
    <property type="match status" value="1"/>
</dbReference>